<organism evidence="1 2">
    <name type="scientific">Brumicola pallidula DSM 14239 = ACAM 615</name>
    <dbReference type="NCBI Taxonomy" id="1121922"/>
    <lineage>
        <taxon>Bacteria</taxon>
        <taxon>Pseudomonadati</taxon>
        <taxon>Pseudomonadota</taxon>
        <taxon>Gammaproteobacteria</taxon>
        <taxon>Alteromonadales</taxon>
        <taxon>Alteromonadaceae</taxon>
        <taxon>Brumicola</taxon>
    </lineage>
</organism>
<reference evidence="2" key="1">
    <citation type="journal article" date="2014" name="Environ. Microbiol.">
        <title>Comparative genomics of the marine bacterial genus Glaciecola reveals the high degree of genomic diversity and genomic characteristic for cold adaptation.</title>
        <authorList>
            <person name="Qin Q.L."/>
            <person name="Xie B.B."/>
            <person name="Yu Y."/>
            <person name="Shu Y.L."/>
            <person name="Rong J.C."/>
            <person name="Zhang Y.J."/>
            <person name="Zhao D.L."/>
            <person name="Chen X.L."/>
            <person name="Zhang X.Y."/>
            <person name="Chen B."/>
            <person name="Zhou B.C."/>
            <person name="Zhang Y.Z."/>
        </authorList>
    </citation>
    <scope>NUCLEOTIDE SEQUENCE [LARGE SCALE GENOMIC DNA]</scope>
    <source>
        <strain evidence="2">ACAM 615</strain>
    </source>
</reference>
<dbReference type="EMBL" id="BAEQ01000013">
    <property type="protein sequence ID" value="GAC27489.1"/>
    <property type="molecule type" value="Genomic_DNA"/>
</dbReference>
<protein>
    <submittedName>
        <fullName evidence="1">Uncharacterized protein</fullName>
    </submittedName>
</protein>
<dbReference type="AlphaFoldDB" id="K6Y3V8"/>
<gene>
    <name evidence="1" type="ORF">GPAL_0609</name>
</gene>
<keyword evidence="2" id="KW-1185">Reference proteome</keyword>
<dbReference type="Proteomes" id="UP000006251">
    <property type="component" value="Unassembled WGS sequence"/>
</dbReference>
<evidence type="ECO:0000313" key="2">
    <source>
        <dbReference type="Proteomes" id="UP000006251"/>
    </source>
</evidence>
<accession>K6Y3V8</accession>
<comment type="caution">
    <text evidence="1">The sequence shown here is derived from an EMBL/GenBank/DDBJ whole genome shotgun (WGS) entry which is preliminary data.</text>
</comment>
<name>K6Y3V8_9ALTE</name>
<evidence type="ECO:0000313" key="1">
    <source>
        <dbReference type="EMBL" id="GAC27489.1"/>
    </source>
</evidence>
<proteinExistence type="predicted"/>
<sequence>MLFLEGAINKNSWGGTTFTPIKAPTHDDMVTLYVIYYY</sequence>